<feature type="chain" id="PRO_5021243013" evidence="1">
    <location>
        <begin position="27"/>
        <end position="130"/>
    </location>
</feature>
<accession>A0A502GRX9</accession>
<dbReference type="GO" id="GO:0015628">
    <property type="term" value="P:protein secretion by the type II secretion system"/>
    <property type="evidence" value="ECO:0007669"/>
    <property type="project" value="TreeGrafter"/>
</dbReference>
<reference evidence="2 3" key="1">
    <citation type="journal article" date="2019" name="Environ. Microbiol.">
        <title>Species interactions and distinct microbial communities in high Arctic permafrost affected cryosols are associated with the CH4 and CO2 gas fluxes.</title>
        <authorList>
            <person name="Altshuler I."/>
            <person name="Hamel J."/>
            <person name="Turney S."/>
            <person name="Magnuson E."/>
            <person name="Levesque R."/>
            <person name="Greer C."/>
            <person name="Whyte L.G."/>
        </authorList>
    </citation>
    <scope>NUCLEOTIDE SEQUENCE [LARGE SCALE GENOMIC DNA]</scope>
    <source>
        <strain evidence="2 3">E4</strain>
    </source>
</reference>
<proteinExistence type="predicted"/>
<dbReference type="GO" id="GO:0015627">
    <property type="term" value="C:type II protein secretion system complex"/>
    <property type="evidence" value="ECO:0007669"/>
    <property type="project" value="TreeGrafter"/>
</dbReference>
<dbReference type="InterPro" id="IPR004509">
    <property type="entry name" value="Competence_ComEA_HhH"/>
</dbReference>
<dbReference type="PANTHER" id="PTHR21180">
    <property type="entry name" value="ENDONUCLEASE/EXONUCLEASE/PHOSPHATASE FAMILY DOMAIN-CONTAINING PROTEIN 1"/>
    <property type="match status" value="1"/>
</dbReference>
<dbReference type="InterPro" id="IPR010994">
    <property type="entry name" value="RuvA_2-like"/>
</dbReference>
<keyword evidence="3" id="KW-1185">Reference proteome</keyword>
<dbReference type="EMBL" id="RCZD01000002">
    <property type="protein sequence ID" value="TPG64168.1"/>
    <property type="molecule type" value="Genomic_DNA"/>
</dbReference>
<dbReference type="SUPFAM" id="SSF47781">
    <property type="entry name" value="RuvA domain 2-like"/>
    <property type="match status" value="1"/>
</dbReference>
<evidence type="ECO:0000313" key="2">
    <source>
        <dbReference type="EMBL" id="TPG64168.1"/>
    </source>
</evidence>
<dbReference type="OrthoDB" id="7510573at2"/>
<feature type="signal peptide" evidence="1">
    <location>
        <begin position="1"/>
        <end position="26"/>
    </location>
</feature>
<sequence>MKKLGITSLSLALALGLSTLPVMLQAAPTAVSSVATTASTSAAAQAPINKVGTSVAKKEQAITTDDASVNINTATAEDFARVMNGVGLKKGQAIISYREELGQFTAIEQLQEVPGIGAALFERNKDRLKL</sequence>
<dbReference type="InterPro" id="IPR051675">
    <property type="entry name" value="Endo/Exo/Phosphatase_dom_1"/>
</dbReference>
<dbReference type="Pfam" id="PF12836">
    <property type="entry name" value="HHH_3"/>
    <property type="match status" value="1"/>
</dbReference>
<dbReference type="Proteomes" id="UP000317663">
    <property type="component" value="Unassembled WGS sequence"/>
</dbReference>
<keyword evidence="1" id="KW-0732">Signal</keyword>
<protein>
    <submittedName>
        <fullName evidence="2">Competence protein ComEA</fullName>
    </submittedName>
</protein>
<name>A0A502GRX9_9GAMM</name>
<gene>
    <name evidence="2" type="ORF">EAH77_04940</name>
</gene>
<comment type="caution">
    <text evidence="2">The sequence shown here is derived from an EMBL/GenBank/DDBJ whole genome shotgun (WGS) entry which is preliminary data.</text>
</comment>
<dbReference type="Gene3D" id="1.10.150.280">
    <property type="entry name" value="AF1531-like domain"/>
    <property type="match status" value="1"/>
</dbReference>
<dbReference type="RefSeq" id="WP_140470684.1">
    <property type="nucleotide sequence ID" value="NZ_RCZD01000002.1"/>
</dbReference>
<dbReference type="NCBIfam" id="TIGR00426">
    <property type="entry name" value="competence protein ComEA helix-hairpin-helix repeat region"/>
    <property type="match status" value="1"/>
</dbReference>
<dbReference type="AlphaFoldDB" id="A0A502GRX9"/>
<dbReference type="PANTHER" id="PTHR21180:SF32">
    <property type="entry name" value="ENDONUCLEASE_EXONUCLEASE_PHOSPHATASE FAMILY DOMAIN-CONTAINING PROTEIN 1"/>
    <property type="match status" value="1"/>
</dbReference>
<evidence type="ECO:0000256" key="1">
    <source>
        <dbReference type="SAM" id="SignalP"/>
    </source>
</evidence>
<evidence type="ECO:0000313" key="3">
    <source>
        <dbReference type="Proteomes" id="UP000317663"/>
    </source>
</evidence>
<organism evidence="2 3">
    <name type="scientific">Ewingella americana</name>
    <dbReference type="NCBI Taxonomy" id="41202"/>
    <lineage>
        <taxon>Bacteria</taxon>
        <taxon>Pseudomonadati</taxon>
        <taxon>Pseudomonadota</taxon>
        <taxon>Gammaproteobacteria</taxon>
        <taxon>Enterobacterales</taxon>
        <taxon>Yersiniaceae</taxon>
        <taxon>Ewingella</taxon>
    </lineage>
</organism>